<accession>A0A811JRX3</accession>
<dbReference type="EMBL" id="CAJFCW020000001">
    <property type="protein sequence ID" value="CAG9080312.1"/>
    <property type="molecule type" value="Genomic_DNA"/>
</dbReference>
<name>A0A811JRX3_9BILA</name>
<dbReference type="Proteomes" id="UP000783686">
    <property type="component" value="Unassembled WGS sequence"/>
</dbReference>
<dbReference type="EMBL" id="CAJFDH010000001">
    <property type="protein sequence ID" value="CAD5206053.1"/>
    <property type="molecule type" value="Genomic_DNA"/>
</dbReference>
<sequence>MSAFNFHVPEPAGFPGSSASRRNNQFMELETISGPIVPVVTNTSRLFGSNFMVVRAPVTELPWSHRAAERAAKKARKIMETLKLVEERIGEKQKKKEKEAKKAAKEKKTKKSKGRKLEDAFSRLEISESLAGQLSQSELDCLRMPPPVRRAIRRALKKSTLKDFKQMVKEVRKEFKMLVKGFSTADKAFKRKNLVEHYQICLQRVDWIRMKMGKKAKASQCFFRYKNIHITFF</sequence>
<dbReference type="AlphaFoldDB" id="A0A811JRX3"/>
<comment type="caution">
    <text evidence="2">The sequence shown here is derived from an EMBL/GenBank/DDBJ whole genome shotgun (WGS) entry which is preliminary data.</text>
</comment>
<reference evidence="2" key="1">
    <citation type="submission" date="2020-09" db="EMBL/GenBank/DDBJ databases">
        <authorList>
            <person name="Kikuchi T."/>
        </authorList>
    </citation>
    <scope>NUCLEOTIDE SEQUENCE</scope>
    <source>
        <strain evidence="2">SH1</strain>
    </source>
</reference>
<dbReference type="Proteomes" id="UP000614601">
    <property type="component" value="Unassembled WGS sequence"/>
</dbReference>
<organism evidence="2 3">
    <name type="scientific">Bursaphelenchus okinawaensis</name>
    <dbReference type="NCBI Taxonomy" id="465554"/>
    <lineage>
        <taxon>Eukaryota</taxon>
        <taxon>Metazoa</taxon>
        <taxon>Ecdysozoa</taxon>
        <taxon>Nematoda</taxon>
        <taxon>Chromadorea</taxon>
        <taxon>Rhabditida</taxon>
        <taxon>Tylenchina</taxon>
        <taxon>Tylenchomorpha</taxon>
        <taxon>Aphelenchoidea</taxon>
        <taxon>Aphelenchoididae</taxon>
        <taxon>Bursaphelenchus</taxon>
    </lineage>
</organism>
<feature type="region of interest" description="Disordered" evidence="1">
    <location>
        <begin position="91"/>
        <end position="114"/>
    </location>
</feature>
<gene>
    <name evidence="2" type="ORF">BOKJ2_LOCUS737</name>
</gene>
<evidence type="ECO:0000313" key="2">
    <source>
        <dbReference type="EMBL" id="CAD5206053.1"/>
    </source>
</evidence>
<protein>
    <submittedName>
        <fullName evidence="2">Uncharacterized protein</fullName>
    </submittedName>
</protein>
<evidence type="ECO:0000313" key="3">
    <source>
        <dbReference type="Proteomes" id="UP000614601"/>
    </source>
</evidence>
<feature type="compositionally biased region" description="Basic and acidic residues" evidence="1">
    <location>
        <begin position="91"/>
        <end position="103"/>
    </location>
</feature>
<keyword evidence="3" id="KW-1185">Reference proteome</keyword>
<evidence type="ECO:0000256" key="1">
    <source>
        <dbReference type="SAM" id="MobiDB-lite"/>
    </source>
</evidence>
<proteinExistence type="predicted"/>
<feature type="compositionally biased region" description="Basic residues" evidence="1">
    <location>
        <begin position="104"/>
        <end position="114"/>
    </location>
</feature>